<keyword evidence="2" id="KW-1185">Reference proteome</keyword>
<proteinExistence type="predicted"/>
<reference evidence="1 2" key="1">
    <citation type="submission" date="2018-03" db="EMBL/GenBank/DDBJ databases">
        <title>Isolation, the biological characteristics and genomics of two new strains of lysate Staphylococcus aureus phage.</title>
        <authorList>
            <person name="Jin X."/>
            <person name="Zhang C."/>
        </authorList>
    </citation>
    <scope>NUCLEOTIDE SEQUENCE [LARGE SCALE GENOMIC DNA]</scope>
</reference>
<evidence type="ECO:0000313" key="1">
    <source>
        <dbReference type="EMBL" id="AVP40432.1"/>
    </source>
</evidence>
<dbReference type="KEGG" id="vg:54990188"/>
<dbReference type="RefSeq" id="YP_009799699.1">
    <property type="nucleotide sequence ID" value="NC_047945.1"/>
</dbReference>
<name>A0A2P1MXY4_9CAUD</name>
<evidence type="ECO:0000313" key="2">
    <source>
        <dbReference type="Proteomes" id="UP000241797"/>
    </source>
</evidence>
<dbReference type="EMBL" id="MH078572">
    <property type="protein sequence ID" value="AVP40432.1"/>
    <property type="molecule type" value="Genomic_DNA"/>
</dbReference>
<accession>A0A2P1MXY4</accession>
<organism evidence="1 2">
    <name type="scientific">Staphylococcus phage phiSA_BS1</name>
    <dbReference type="NCBI Taxonomy" id="2126734"/>
    <lineage>
        <taxon>Viruses</taxon>
        <taxon>Duplodnaviria</taxon>
        <taxon>Heunggongvirae</taxon>
        <taxon>Uroviricota</taxon>
        <taxon>Caudoviricetes</taxon>
        <taxon>Herelleviridae</taxon>
        <taxon>Twortvirinae</taxon>
        <taxon>Baoshanvirus</taxon>
        <taxon>Baoshanvirus BS1</taxon>
    </lineage>
</organism>
<dbReference type="Proteomes" id="UP000241797">
    <property type="component" value="Segment"/>
</dbReference>
<sequence>MKKQVMVYSKLECQECGSNLSIPRKRAKKRSEGHIKHMYCPTCKLTTGFVENNKDKSYDFWEQWHEQFN</sequence>
<protein>
    <submittedName>
        <fullName evidence="1">Uncharacterized protein</fullName>
    </submittedName>
</protein>
<dbReference type="GeneID" id="54990188"/>